<dbReference type="Proteomes" id="UP000288805">
    <property type="component" value="Unassembled WGS sequence"/>
</dbReference>
<dbReference type="PANTHER" id="PTHR13251">
    <property type="entry name" value="EPILEPSY HOLOPROSENCEPHALY CANDIDATE 1/TMEM1"/>
    <property type="match status" value="1"/>
</dbReference>
<dbReference type="Pfam" id="PF12584">
    <property type="entry name" value="TRAPPC10"/>
    <property type="match status" value="1"/>
</dbReference>
<dbReference type="InterPro" id="IPR022233">
    <property type="entry name" value="TRAPPC10/Trs130_C"/>
</dbReference>
<protein>
    <submittedName>
        <fullName evidence="2">Trafficking protein particle complex II-specific subunit 130-like</fullName>
    </submittedName>
</protein>
<organism evidence="2 3">
    <name type="scientific">Vitis vinifera</name>
    <name type="common">Grape</name>
    <dbReference type="NCBI Taxonomy" id="29760"/>
    <lineage>
        <taxon>Eukaryota</taxon>
        <taxon>Viridiplantae</taxon>
        <taxon>Streptophyta</taxon>
        <taxon>Embryophyta</taxon>
        <taxon>Tracheophyta</taxon>
        <taxon>Spermatophyta</taxon>
        <taxon>Magnoliopsida</taxon>
        <taxon>eudicotyledons</taxon>
        <taxon>Gunneridae</taxon>
        <taxon>Pentapetalae</taxon>
        <taxon>rosids</taxon>
        <taxon>Vitales</taxon>
        <taxon>Vitaceae</taxon>
        <taxon>Viteae</taxon>
        <taxon>Vitis</taxon>
    </lineage>
</organism>
<accession>A0A438I8V8</accession>
<reference evidence="2 3" key="1">
    <citation type="journal article" date="2018" name="PLoS Genet.">
        <title>Population sequencing reveals clonal diversity and ancestral inbreeding in the grapevine cultivar Chardonnay.</title>
        <authorList>
            <person name="Roach M.J."/>
            <person name="Johnson D.L."/>
            <person name="Bohlmann J."/>
            <person name="van Vuuren H.J."/>
            <person name="Jones S.J."/>
            <person name="Pretorius I.S."/>
            <person name="Schmidt S.A."/>
            <person name="Borneman A.R."/>
        </authorList>
    </citation>
    <scope>NUCLEOTIDE SEQUENCE [LARGE SCALE GENOMIC DNA]</scope>
    <source>
        <strain evidence="3">cv. Chardonnay</strain>
        <tissue evidence="2">Leaf</tissue>
    </source>
</reference>
<dbReference type="AlphaFoldDB" id="A0A438I8V8"/>
<dbReference type="GO" id="GO:0048193">
    <property type="term" value="P:Golgi vesicle transport"/>
    <property type="evidence" value="ECO:0007669"/>
    <property type="project" value="InterPro"/>
</dbReference>
<evidence type="ECO:0000259" key="1">
    <source>
        <dbReference type="Pfam" id="PF12584"/>
    </source>
</evidence>
<feature type="domain" description="TRAPPC10/Trs130 C-terminal" evidence="1">
    <location>
        <begin position="123"/>
        <end position="230"/>
    </location>
</feature>
<name>A0A438I8V8_VITVI</name>
<dbReference type="InterPro" id="IPR045126">
    <property type="entry name" value="TRAPPC10/Trs130"/>
</dbReference>
<proteinExistence type="predicted"/>
<comment type="caution">
    <text evidence="2">The sequence shown here is derived from an EMBL/GenBank/DDBJ whole genome shotgun (WGS) entry which is preliminary data.</text>
</comment>
<dbReference type="GO" id="GO:1990071">
    <property type="term" value="C:TRAPPII protein complex"/>
    <property type="evidence" value="ECO:0007669"/>
    <property type="project" value="InterPro"/>
</dbReference>
<dbReference type="PANTHER" id="PTHR13251:SF3">
    <property type="entry name" value="TRAFFICKING PROTEIN PARTICLE COMPLEX SUBUNIT 10"/>
    <property type="match status" value="1"/>
</dbReference>
<evidence type="ECO:0000313" key="2">
    <source>
        <dbReference type="EMBL" id="RVW93158.1"/>
    </source>
</evidence>
<gene>
    <name evidence="2" type="primary">TRS130_3</name>
    <name evidence="2" type="ORF">CK203_031461</name>
</gene>
<sequence>MRHNHFDLLNLQDICLCLDIGCDNAAKLFLPHDLKCLERLEPNNQYFGFTDEAKAPQPESVLNIRYGIAGNRTIGAHTPVTVEPAGSEGSTQDLIFRSALVLQRPVMDPCLAVGFLPLSSGGLRVGQLVTMKWRVERLKDFDENAVSQNNVFLWYLGFNFESMITLKLSLCHAVDEVLYEVNANSENWMIAGRKRGHVSLSTKQGSRIVISILCMPLVAGYVHPPKLGLPSVDEANISCNPAGPHLVCVLPPVFSSSFCIPA</sequence>
<evidence type="ECO:0000313" key="3">
    <source>
        <dbReference type="Proteomes" id="UP000288805"/>
    </source>
</evidence>
<dbReference type="EMBL" id="QGNW01000131">
    <property type="protein sequence ID" value="RVW93158.1"/>
    <property type="molecule type" value="Genomic_DNA"/>
</dbReference>